<organism evidence="1 2">
    <name type="scientific">Demequina litorisediminis</name>
    <dbReference type="NCBI Taxonomy" id="1849022"/>
    <lineage>
        <taxon>Bacteria</taxon>
        <taxon>Bacillati</taxon>
        <taxon>Actinomycetota</taxon>
        <taxon>Actinomycetes</taxon>
        <taxon>Micrococcales</taxon>
        <taxon>Demequinaceae</taxon>
        <taxon>Demequina</taxon>
    </lineage>
</organism>
<protein>
    <submittedName>
        <fullName evidence="1">Uncharacterized protein</fullName>
    </submittedName>
</protein>
<evidence type="ECO:0000313" key="1">
    <source>
        <dbReference type="EMBL" id="GMA35194.1"/>
    </source>
</evidence>
<reference evidence="2" key="1">
    <citation type="journal article" date="2019" name="Int. J. Syst. Evol. Microbiol.">
        <title>The Global Catalogue of Microorganisms (GCM) 10K type strain sequencing project: providing services to taxonomists for standard genome sequencing and annotation.</title>
        <authorList>
            <consortium name="The Broad Institute Genomics Platform"/>
            <consortium name="The Broad Institute Genome Sequencing Center for Infectious Disease"/>
            <person name="Wu L."/>
            <person name="Ma J."/>
        </authorList>
    </citation>
    <scope>NUCLEOTIDE SEQUENCE [LARGE SCALE GENOMIC DNA]</scope>
    <source>
        <strain evidence="2">NBRC 112299</strain>
    </source>
</reference>
<keyword evidence="2" id="KW-1185">Reference proteome</keyword>
<dbReference type="EMBL" id="BSUN01000001">
    <property type="protein sequence ID" value="GMA35194.1"/>
    <property type="molecule type" value="Genomic_DNA"/>
</dbReference>
<evidence type="ECO:0000313" key="2">
    <source>
        <dbReference type="Proteomes" id="UP001157125"/>
    </source>
</evidence>
<accession>A0ABQ6IBY5</accession>
<name>A0ABQ6IBY5_9MICO</name>
<gene>
    <name evidence="1" type="ORF">GCM10025876_13980</name>
</gene>
<dbReference type="Proteomes" id="UP001157125">
    <property type="component" value="Unassembled WGS sequence"/>
</dbReference>
<sequence length="59" mass="5986">MVATWAANETQQPNLVDPSFEVAGVGCVAVAAADNSRVAEDGEDVAGMACSVIFQGFAP</sequence>
<proteinExistence type="predicted"/>
<comment type="caution">
    <text evidence="1">The sequence shown here is derived from an EMBL/GenBank/DDBJ whole genome shotgun (WGS) entry which is preliminary data.</text>
</comment>